<dbReference type="Proteomes" id="UP001329430">
    <property type="component" value="Chromosome 3"/>
</dbReference>
<comment type="caution">
    <text evidence="4">The sequence shown here is derived from an EMBL/GenBank/DDBJ whole genome shotgun (WGS) entry which is preliminary data.</text>
</comment>
<proteinExistence type="inferred from homology"/>
<keyword evidence="2" id="KW-0090">Biological rhythms</keyword>
<dbReference type="Gene3D" id="3.15.10.30">
    <property type="entry name" value="Haemolymph juvenile hormone binding protein"/>
    <property type="match status" value="1"/>
</dbReference>
<dbReference type="PANTHER" id="PTHR11008">
    <property type="entry name" value="PROTEIN TAKEOUT-LIKE PROTEIN"/>
    <property type="match status" value="1"/>
</dbReference>
<evidence type="ECO:0000313" key="5">
    <source>
        <dbReference type="Proteomes" id="UP001329430"/>
    </source>
</evidence>
<keyword evidence="1" id="KW-0732">Signal</keyword>
<dbReference type="EMBL" id="JAVRBK010000003">
    <property type="protein sequence ID" value="KAK5645852.1"/>
    <property type="molecule type" value="Genomic_DNA"/>
</dbReference>
<gene>
    <name evidence="4" type="ORF">RI129_004316</name>
</gene>
<evidence type="ECO:0000256" key="3">
    <source>
        <dbReference type="ARBA" id="ARBA00060902"/>
    </source>
</evidence>
<dbReference type="AlphaFoldDB" id="A0AAN7VDQ4"/>
<evidence type="ECO:0000313" key="4">
    <source>
        <dbReference type="EMBL" id="KAK5645852.1"/>
    </source>
</evidence>
<organism evidence="4 5">
    <name type="scientific">Pyrocoelia pectoralis</name>
    <dbReference type="NCBI Taxonomy" id="417401"/>
    <lineage>
        <taxon>Eukaryota</taxon>
        <taxon>Metazoa</taxon>
        <taxon>Ecdysozoa</taxon>
        <taxon>Arthropoda</taxon>
        <taxon>Hexapoda</taxon>
        <taxon>Insecta</taxon>
        <taxon>Pterygota</taxon>
        <taxon>Neoptera</taxon>
        <taxon>Endopterygota</taxon>
        <taxon>Coleoptera</taxon>
        <taxon>Polyphaga</taxon>
        <taxon>Elateriformia</taxon>
        <taxon>Elateroidea</taxon>
        <taxon>Lampyridae</taxon>
        <taxon>Lampyrinae</taxon>
        <taxon>Pyrocoelia</taxon>
    </lineage>
</organism>
<dbReference type="GO" id="GO:0005615">
    <property type="term" value="C:extracellular space"/>
    <property type="evidence" value="ECO:0007669"/>
    <property type="project" value="TreeGrafter"/>
</dbReference>
<reference evidence="4 5" key="1">
    <citation type="journal article" date="2024" name="Insects">
        <title>An Improved Chromosome-Level Genome Assembly of the Firefly Pyrocoelia pectoralis.</title>
        <authorList>
            <person name="Fu X."/>
            <person name="Meyer-Rochow V.B."/>
            <person name="Ballantyne L."/>
            <person name="Zhu X."/>
        </authorList>
    </citation>
    <scope>NUCLEOTIDE SEQUENCE [LARGE SCALE GENOMIC DNA]</scope>
    <source>
        <strain evidence="4">XCY_ONT2</strain>
    </source>
</reference>
<comment type="similarity">
    <text evidence="3">Belongs to the TO family.</text>
</comment>
<name>A0AAN7VDQ4_9COLE</name>
<dbReference type="Pfam" id="PF06585">
    <property type="entry name" value="JHBP"/>
    <property type="match status" value="1"/>
</dbReference>
<protein>
    <submittedName>
        <fullName evidence="4">Uncharacterized protein</fullName>
    </submittedName>
</protein>
<evidence type="ECO:0000256" key="1">
    <source>
        <dbReference type="ARBA" id="ARBA00022729"/>
    </source>
</evidence>
<evidence type="ECO:0000256" key="2">
    <source>
        <dbReference type="ARBA" id="ARBA00023108"/>
    </source>
</evidence>
<dbReference type="SMART" id="SM00700">
    <property type="entry name" value="JHBP"/>
    <property type="match status" value="1"/>
</dbReference>
<keyword evidence="5" id="KW-1185">Reference proteome</keyword>
<dbReference type="InterPro" id="IPR010562">
    <property type="entry name" value="Haemolymph_juvenile_hormone-bd"/>
</dbReference>
<dbReference type="FunFam" id="3.15.10.30:FF:000001">
    <property type="entry name" value="Takeout-like protein 1"/>
    <property type="match status" value="1"/>
</dbReference>
<dbReference type="InterPro" id="IPR038606">
    <property type="entry name" value="To_sf"/>
</dbReference>
<dbReference type="PANTHER" id="PTHR11008:SF33">
    <property type="entry name" value="PROTEIN TAKEOUT"/>
    <property type="match status" value="1"/>
</dbReference>
<accession>A0AAN7VDQ4</accession>
<sequence length="256" mass="28493">MKNEVVYCVVLCYYCTISGTPWLKTCKRSDPNLSKCLNDMFVRMFPQLAKGIPEANISPFEPLYLDSVSVSKGSGPITLTGSFINLTVVGPSNATPTFTNIDIRNKTMHSGIFLPLLDIKARYNLKGNILVLPLVGHGMSDLKLIKVDTKVLSDLSFPKIEGREILQIDHMNVNFKVGGMRVNLRNLFNGNEVLGQTLNNFLNQNSNDIITDLSESIGQSLGEILKELMNEVFSKIPTDLWLLHDDEKSSPEEQVS</sequence>
<dbReference type="GO" id="GO:0007623">
    <property type="term" value="P:circadian rhythm"/>
    <property type="evidence" value="ECO:0007669"/>
    <property type="project" value="UniProtKB-ARBA"/>
</dbReference>